<dbReference type="SUPFAM" id="SSF52374">
    <property type="entry name" value="Nucleotidylyl transferase"/>
    <property type="match status" value="1"/>
</dbReference>
<evidence type="ECO:0000256" key="12">
    <source>
        <dbReference type="ARBA" id="ARBA00023268"/>
    </source>
</evidence>
<keyword evidence="8 15" id="KW-0547">Nucleotide-binding</keyword>
<dbReference type="CDD" id="cd02064">
    <property type="entry name" value="FAD_synthetase_N"/>
    <property type="match status" value="1"/>
</dbReference>
<dbReference type="SMART" id="SM00904">
    <property type="entry name" value="Flavokinase"/>
    <property type="match status" value="1"/>
</dbReference>
<dbReference type="UniPathway" id="UPA00277">
    <property type="reaction ID" value="UER00407"/>
</dbReference>
<comment type="pathway">
    <text evidence="3 15">Cofactor biosynthesis; FMN biosynthesis; FMN from riboflavin (ATP route): step 1/1.</text>
</comment>
<dbReference type="InterPro" id="IPR023465">
    <property type="entry name" value="Riboflavin_kinase_dom_sf"/>
</dbReference>
<evidence type="ECO:0000256" key="8">
    <source>
        <dbReference type="ARBA" id="ARBA00022741"/>
    </source>
</evidence>
<dbReference type="InterPro" id="IPR014729">
    <property type="entry name" value="Rossmann-like_a/b/a_fold"/>
</dbReference>
<dbReference type="STRING" id="862515.HMPREF0658_1218"/>
<evidence type="ECO:0000256" key="10">
    <source>
        <dbReference type="ARBA" id="ARBA00022827"/>
    </source>
</evidence>
<dbReference type="PANTHER" id="PTHR22749:SF6">
    <property type="entry name" value="RIBOFLAVIN KINASE"/>
    <property type="match status" value="1"/>
</dbReference>
<dbReference type="GO" id="GO:0009231">
    <property type="term" value="P:riboflavin biosynthetic process"/>
    <property type="evidence" value="ECO:0007669"/>
    <property type="project" value="InterPro"/>
</dbReference>
<dbReference type="PANTHER" id="PTHR22749">
    <property type="entry name" value="RIBOFLAVIN KINASE/FMN ADENYLYLTRANSFERASE"/>
    <property type="match status" value="1"/>
</dbReference>
<dbReference type="InterPro" id="IPR002606">
    <property type="entry name" value="Riboflavin_kinase_bac"/>
</dbReference>
<dbReference type="RefSeq" id="WP_006949238.1">
    <property type="nucleotide sequence ID" value="NZ_BAJI01000003.1"/>
</dbReference>
<sequence length="310" mass="34994">MKIIHFNEQMPPQTRPAMATIGFFDGVHTGHRFLIDELARQAHAEKMDAMVVTFDRHPREVLHSDYQPRLLSSLDEKLELMTHTEADTCAVLAFTPEMAARSAFDFMRTVLRDKLCVKRLFIGYDNRFGHNRSEGFADYLAYGRRLHIDVKESTAFTLGDIRVSSSAIRSLLNEGDVITSNRCLGYAYTLSGTVVGGFREGRKIGFPTANLHPFDARKLIPHDGVYAVEATVEGFDRAMPAMMNIGRRPTYGSFDRSLEVHILDFHADIYDRKMSVAFVQRLRDEQTFADPAALAAQLTRDEAATRALLT</sequence>
<keyword evidence="7 15" id="KW-0548">Nucleotidyltransferase</keyword>
<dbReference type="InterPro" id="IPR015865">
    <property type="entry name" value="Riboflavin_kinase_bac/euk"/>
</dbReference>
<dbReference type="NCBIfam" id="TIGR00083">
    <property type="entry name" value="ribF"/>
    <property type="match status" value="1"/>
</dbReference>
<dbReference type="EMBL" id="AEEI01000043">
    <property type="protein sequence ID" value="EFM01730.1"/>
    <property type="molecule type" value="Genomic_DNA"/>
</dbReference>
<dbReference type="SUPFAM" id="SSF82114">
    <property type="entry name" value="Riboflavin kinase-like"/>
    <property type="match status" value="1"/>
</dbReference>
<dbReference type="GO" id="GO:0008531">
    <property type="term" value="F:riboflavin kinase activity"/>
    <property type="evidence" value="ECO:0007669"/>
    <property type="project" value="UniProtKB-UniRule"/>
</dbReference>
<protein>
    <recommendedName>
        <fullName evidence="15">Riboflavin biosynthesis protein</fullName>
    </recommendedName>
    <domain>
        <recommendedName>
            <fullName evidence="15">Riboflavin kinase</fullName>
            <ecNumber evidence="15">2.7.1.26</ecNumber>
        </recommendedName>
        <alternativeName>
            <fullName evidence="15">Flavokinase</fullName>
        </alternativeName>
    </domain>
    <domain>
        <recommendedName>
            <fullName evidence="15">FMN adenylyltransferase</fullName>
            <ecNumber evidence="15">2.7.7.2</ecNumber>
        </recommendedName>
        <alternativeName>
            <fullName evidence="15">FAD pyrophosphorylase</fullName>
        </alternativeName>
        <alternativeName>
            <fullName evidence="15">FAD synthase</fullName>
        </alternativeName>
    </domain>
</protein>
<dbReference type="HOGENOM" id="CLU_048437_0_2_10"/>
<evidence type="ECO:0000313" key="18">
    <source>
        <dbReference type="Proteomes" id="UP000004394"/>
    </source>
</evidence>
<keyword evidence="4 15" id="KW-0285">Flavoprotein</keyword>
<accession>E0NSZ1</accession>
<dbReference type="eggNOG" id="COG0196">
    <property type="taxonomic scope" value="Bacteria"/>
</dbReference>
<dbReference type="GO" id="GO:0003919">
    <property type="term" value="F:FMN adenylyltransferase activity"/>
    <property type="evidence" value="ECO:0007669"/>
    <property type="project" value="UniProtKB-UniRule"/>
</dbReference>
<evidence type="ECO:0000256" key="5">
    <source>
        <dbReference type="ARBA" id="ARBA00022643"/>
    </source>
</evidence>
<comment type="function">
    <text evidence="1">Catalyzes the phosphorylation of riboflavin to FMN followed by the adenylation of FMN to FAD.</text>
</comment>
<dbReference type="Pfam" id="PF01687">
    <property type="entry name" value="Flavokinase"/>
    <property type="match status" value="1"/>
</dbReference>
<dbReference type="GO" id="GO:0005524">
    <property type="term" value="F:ATP binding"/>
    <property type="evidence" value="ECO:0007669"/>
    <property type="project" value="UniProtKB-UniRule"/>
</dbReference>
<evidence type="ECO:0000256" key="6">
    <source>
        <dbReference type="ARBA" id="ARBA00022679"/>
    </source>
</evidence>
<evidence type="ECO:0000256" key="9">
    <source>
        <dbReference type="ARBA" id="ARBA00022777"/>
    </source>
</evidence>
<dbReference type="Pfam" id="PF06574">
    <property type="entry name" value="FAD_syn"/>
    <property type="match status" value="1"/>
</dbReference>
<dbReference type="UniPathway" id="UPA00276">
    <property type="reaction ID" value="UER00406"/>
</dbReference>
<dbReference type="EC" id="2.7.1.26" evidence="15"/>
<keyword evidence="10 15" id="KW-0274">FAD</keyword>
<comment type="similarity">
    <text evidence="15">Belongs to the ribF family.</text>
</comment>
<keyword evidence="5 15" id="KW-0288">FMN</keyword>
<evidence type="ECO:0000313" key="17">
    <source>
        <dbReference type="EMBL" id="EFM01730.1"/>
    </source>
</evidence>
<dbReference type="InterPro" id="IPR023468">
    <property type="entry name" value="Riboflavin_kinase"/>
</dbReference>
<dbReference type="InterPro" id="IPR015864">
    <property type="entry name" value="FAD_synthase"/>
</dbReference>
<evidence type="ECO:0000256" key="3">
    <source>
        <dbReference type="ARBA" id="ARBA00005201"/>
    </source>
</evidence>
<evidence type="ECO:0000256" key="2">
    <source>
        <dbReference type="ARBA" id="ARBA00004726"/>
    </source>
</evidence>
<dbReference type="Proteomes" id="UP000004394">
    <property type="component" value="Unassembled WGS sequence"/>
</dbReference>
<evidence type="ECO:0000256" key="7">
    <source>
        <dbReference type="ARBA" id="ARBA00022695"/>
    </source>
</evidence>
<evidence type="ECO:0000256" key="11">
    <source>
        <dbReference type="ARBA" id="ARBA00022840"/>
    </source>
</evidence>
<gene>
    <name evidence="17" type="primary">ribF</name>
    <name evidence="17" type="ORF">HMPREF0658_1218</name>
</gene>
<comment type="catalytic activity">
    <reaction evidence="14 15">
        <text>FMN + ATP + H(+) = FAD + diphosphate</text>
        <dbReference type="Rhea" id="RHEA:17237"/>
        <dbReference type="ChEBI" id="CHEBI:15378"/>
        <dbReference type="ChEBI" id="CHEBI:30616"/>
        <dbReference type="ChEBI" id="CHEBI:33019"/>
        <dbReference type="ChEBI" id="CHEBI:57692"/>
        <dbReference type="ChEBI" id="CHEBI:58210"/>
        <dbReference type="EC" id="2.7.7.2"/>
    </reaction>
</comment>
<dbReference type="PIRSF" id="PIRSF004491">
    <property type="entry name" value="FAD_Synth"/>
    <property type="match status" value="1"/>
</dbReference>
<dbReference type="GO" id="GO:0006747">
    <property type="term" value="P:FAD biosynthetic process"/>
    <property type="evidence" value="ECO:0007669"/>
    <property type="project" value="UniProtKB-UniRule"/>
</dbReference>
<keyword evidence="9 15" id="KW-0418">Kinase</keyword>
<comment type="caution">
    <text evidence="17">The sequence shown here is derived from an EMBL/GenBank/DDBJ whole genome shotgun (WGS) entry which is preliminary data.</text>
</comment>
<comment type="catalytic activity">
    <reaction evidence="13 15">
        <text>riboflavin + ATP = FMN + ADP + H(+)</text>
        <dbReference type="Rhea" id="RHEA:14357"/>
        <dbReference type="ChEBI" id="CHEBI:15378"/>
        <dbReference type="ChEBI" id="CHEBI:30616"/>
        <dbReference type="ChEBI" id="CHEBI:57986"/>
        <dbReference type="ChEBI" id="CHEBI:58210"/>
        <dbReference type="ChEBI" id="CHEBI:456216"/>
        <dbReference type="EC" id="2.7.1.26"/>
    </reaction>
</comment>
<reference evidence="17" key="1">
    <citation type="submission" date="2010-07" db="EMBL/GenBank/DDBJ databases">
        <authorList>
            <person name="Muzny D."/>
            <person name="Qin X."/>
            <person name="Deng J."/>
            <person name="Jiang H."/>
            <person name="Liu Y."/>
            <person name="Qu J."/>
            <person name="Song X.-Z."/>
            <person name="Zhang L."/>
            <person name="Thornton R."/>
            <person name="Coyle M."/>
            <person name="Francisco L."/>
            <person name="Jackson L."/>
            <person name="Javaid M."/>
            <person name="Korchina V."/>
            <person name="Kovar C."/>
            <person name="Mata R."/>
            <person name="Mathew T."/>
            <person name="Ngo R."/>
            <person name="Nguyen L."/>
            <person name="Nguyen N."/>
            <person name="Okwuonu G."/>
            <person name="Ongeri F."/>
            <person name="Pham C."/>
            <person name="Simmons D."/>
            <person name="Wilczek-Boney K."/>
            <person name="Hale W."/>
            <person name="Jakkamsetti A."/>
            <person name="Pham P."/>
            <person name="Ruth R."/>
            <person name="San Lucas F."/>
            <person name="Warren J."/>
            <person name="Zhang J."/>
            <person name="Zhao Z."/>
            <person name="Zhou C."/>
            <person name="Zhu D."/>
            <person name="Lee S."/>
            <person name="Bess C."/>
            <person name="Blankenburg K."/>
            <person name="Forbes L."/>
            <person name="Fu Q."/>
            <person name="Gubbala S."/>
            <person name="Hirani K."/>
            <person name="Jayaseelan J.C."/>
            <person name="Lara F."/>
            <person name="Munidasa M."/>
            <person name="Palculict T."/>
            <person name="Patil S."/>
            <person name="Pu L.-L."/>
            <person name="Saada N."/>
            <person name="Tang L."/>
            <person name="Weissenberger G."/>
            <person name="Zhu Y."/>
            <person name="Hemphill L."/>
            <person name="Shang Y."/>
            <person name="Youmans B."/>
            <person name="Ayvaz T."/>
            <person name="Ross M."/>
            <person name="Santibanez J."/>
            <person name="Aqrawi P."/>
            <person name="Gross S."/>
            <person name="Joshi V."/>
            <person name="Fowler G."/>
            <person name="Nazareth L."/>
            <person name="Reid J."/>
            <person name="Worley K."/>
            <person name="Petrosino J."/>
            <person name="Highlander S."/>
            <person name="Gibbs R."/>
        </authorList>
    </citation>
    <scope>NUCLEOTIDE SEQUENCE [LARGE SCALE GENOMIC DNA]</scope>
    <source>
        <strain evidence="17">DSM 16973</strain>
    </source>
</reference>
<dbReference type="AlphaFoldDB" id="E0NSZ1"/>
<keyword evidence="18" id="KW-1185">Reference proteome</keyword>
<comment type="pathway">
    <text evidence="2 15">Cofactor biosynthesis; FAD biosynthesis; FAD from FMN: step 1/1.</text>
</comment>
<keyword evidence="12" id="KW-0511">Multifunctional enzyme</keyword>
<proteinExistence type="inferred from homology"/>
<organism evidence="17 18">
    <name type="scientific">Hoylesella marshii DSM 16973 = JCM 13450</name>
    <dbReference type="NCBI Taxonomy" id="862515"/>
    <lineage>
        <taxon>Bacteria</taxon>
        <taxon>Pseudomonadati</taxon>
        <taxon>Bacteroidota</taxon>
        <taxon>Bacteroidia</taxon>
        <taxon>Bacteroidales</taxon>
        <taxon>Prevotellaceae</taxon>
        <taxon>Hoylesella</taxon>
    </lineage>
</organism>
<dbReference type="GO" id="GO:0009398">
    <property type="term" value="P:FMN biosynthetic process"/>
    <property type="evidence" value="ECO:0007669"/>
    <property type="project" value="UniProtKB-UniRule"/>
</dbReference>
<evidence type="ECO:0000256" key="1">
    <source>
        <dbReference type="ARBA" id="ARBA00002121"/>
    </source>
</evidence>
<dbReference type="Gene3D" id="2.40.30.30">
    <property type="entry name" value="Riboflavin kinase-like"/>
    <property type="match status" value="1"/>
</dbReference>
<evidence type="ECO:0000256" key="14">
    <source>
        <dbReference type="ARBA" id="ARBA00049494"/>
    </source>
</evidence>
<name>E0NSZ1_9BACT</name>
<keyword evidence="11 15" id="KW-0067">ATP-binding</keyword>
<evidence type="ECO:0000256" key="4">
    <source>
        <dbReference type="ARBA" id="ARBA00022630"/>
    </source>
</evidence>
<dbReference type="EC" id="2.7.7.2" evidence="15"/>
<evidence type="ECO:0000259" key="16">
    <source>
        <dbReference type="SMART" id="SM00904"/>
    </source>
</evidence>
<dbReference type="OrthoDB" id="9803667at2"/>
<dbReference type="FunFam" id="3.40.50.620:FF:000021">
    <property type="entry name" value="Riboflavin biosynthesis protein"/>
    <property type="match status" value="1"/>
</dbReference>
<evidence type="ECO:0000256" key="13">
    <source>
        <dbReference type="ARBA" id="ARBA00047880"/>
    </source>
</evidence>
<keyword evidence="6 15" id="KW-0808">Transferase</keyword>
<dbReference type="Gene3D" id="3.40.50.620">
    <property type="entry name" value="HUPs"/>
    <property type="match status" value="1"/>
</dbReference>
<evidence type="ECO:0000256" key="15">
    <source>
        <dbReference type="PIRNR" id="PIRNR004491"/>
    </source>
</evidence>
<feature type="domain" description="Riboflavin kinase" evidence="16">
    <location>
        <begin position="183"/>
        <end position="310"/>
    </location>
</feature>